<feature type="domain" description="MsrB" evidence="6">
    <location>
        <begin position="1"/>
        <end position="116"/>
    </location>
</feature>
<dbReference type="HOGENOM" id="CLU_031040_8_1_1"/>
<dbReference type="InterPro" id="IPR011057">
    <property type="entry name" value="Mss4-like_sf"/>
</dbReference>
<evidence type="ECO:0000256" key="3">
    <source>
        <dbReference type="ARBA" id="ARBA00022723"/>
    </source>
</evidence>
<dbReference type="SUPFAM" id="SSF51316">
    <property type="entry name" value="Mss4-like"/>
    <property type="match status" value="1"/>
</dbReference>
<protein>
    <submittedName>
        <fullName evidence="7">Methionine-R-sulfoxide reductase</fullName>
    </submittedName>
</protein>
<keyword evidence="4" id="KW-0862">Zinc</keyword>
<dbReference type="PANTHER" id="PTHR46081:SF8">
    <property type="entry name" value="PEPTIDE METHIONINE SULFOXIDE REDUCTASE 2"/>
    <property type="match status" value="1"/>
</dbReference>
<dbReference type="GO" id="GO:0006979">
    <property type="term" value="P:response to oxidative stress"/>
    <property type="evidence" value="ECO:0007669"/>
    <property type="project" value="InterPro"/>
</dbReference>
<feature type="non-terminal residue" evidence="7">
    <location>
        <position position="123"/>
    </location>
</feature>
<comment type="cofactor">
    <cofactor evidence="1">
        <name>Zn(2+)</name>
        <dbReference type="ChEBI" id="CHEBI:29105"/>
    </cofactor>
</comment>
<dbReference type="Pfam" id="PF01641">
    <property type="entry name" value="SelR"/>
    <property type="match status" value="1"/>
</dbReference>
<dbReference type="OrthoDB" id="44061at2759"/>
<dbReference type="EMBL" id="AMGV01000021">
    <property type="protein sequence ID" value="KEF51852.1"/>
    <property type="molecule type" value="Genomic_DNA"/>
</dbReference>
<keyword evidence="8" id="KW-1185">Reference proteome</keyword>
<evidence type="ECO:0000313" key="7">
    <source>
        <dbReference type="EMBL" id="KEF51852.1"/>
    </source>
</evidence>
<dbReference type="AlphaFoldDB" id="A0A072NWQ1"/>
<dbReference type="VEuPathDB" id="FungiDB:A1O9_12190"/>
<reference evidence="7 8" key="1">
    <citation type="submission" date="2013-03" db="EMBL/GenBank/DDBJ databases">
        <title>The Genome Sequence of Exophiala aquamarina CBS 119918.</title>
        <authorList>
            <consortium name="The Broad Institute Genomics Platform"/>
            <person name="Cuomo C."/>
            <person name="de Hoog S."/>
            <person name="Gorbushina A."/>
            <person name="Walker B."/>
            <person name="Young S.K."/>
            <person name="Zeng Q."/>
            <person name="Gargeya S."/>
            <person name="Fitzgerald M."/>
            <person name="Haas B."/>
            <person name="Abouelleil A."/>
            <person name="Allen A.W."/>
            <person name="Alvarado L."/>
            <person name="Arachchi H.M."/>
            <person name="Berlin A.M."/>
            <person name="Chapman S.B."/>
            <person name="Gainer-Dewar J."/>
            <person name="Goldberg J."/>
            <person name="Griggs A."/>
            <person name="Gujja S."/>
            <person name="Hansen M."/>
            <person name="Howarth C."/>
            <person name="Imamovic A."/>
            <person name="Ireland A."/>
            <person name="Larimer J."/>
            <person name="McCowan C."/>
            <person name="Murphy C."/>
            <person name="Pearson M."/>
            <person name="Poon T.W."/>
            <person name="Priest M."/>
            <person name="Roberts A."/>
            <person name="Saif S."/>
            <person name="Shea T."/>
            <person name="Sisk P."/>
            <person name="Sykes S."/>
            <person name="Wortman J."/>
            <person name="Nusbaum C."/>
            <person name="Birren B."/>
        </authorList>
    </citation>
    <scope>NUCLEOTIDE SEQUENCE [LARGE SCALE GENOMIC DNA]</scope>
    <source>
        <strain evidence="7 8">CBS 119918</strain>
    </source>
</reference>
<dbReference type="Gene3D" id="2.170.150.20">
    <property type="entry name" value="Peptide methionine sulfoxide reductase"/>
    <property type="match status" value="1"/>
</dbReference>
<comment type="caution">
    <text evidence="7">The sequence shown here is derived from an EMBL/GenBank/DDBJ whole genome shotgun (WGS) entry which is preliminary data.</text>
</comment>
<dbReference type="GeneID" id="25287084"/>
<name>A0A072NWQ1_9EURO</name>
<dbReference type="GO" id="GO:0030091">
    <property type="term" value="P:protein repair"/>
    <property type="evidence" value="ECO:0007669"/>
    <property type="project" value="InterPro"/>
</dbReference>
<feature type="non-terminal residue" evidence="7">
    <location>
        <position position="1"/>
    </location>
</feature>
<comment type="similarity">
    <text evidence="2">Belongs to the MsrB Met sulfoxide reductase family.</text>
</comment>
<organism evidence="7 8">
    <name type="scientific">Exophiala aquamarina CBS 119918</name>
    <dbReference type="NCBI Taxonomy" id="1182545"/>
    <lineage>
        <taxon>Eukaryota</taxon>
        <taxon>Fungi</taxon>
        <taxon>Dikarya</taxon>
        <taxon>Ascomycota</taxon>
        <taxon>Pezizomycotina</taxon>
        <taxon>Eurotiomycetes</taxon>
        <taxon>Chaetothyriomycetidae</taxon>
        <taxon>Chaetothyriales</taxon>
        <taxon>Herpotrichiellaceae</taxon>
        <taxon>Exophiala</taxon>
    </lineage>
</organism>
<dbReference type="InterPro" id="IPR028427">
    <property type="entry name" value="Met_Sox_Rdtase_MsrB"/>
</dbReference>
<proteinExistence type="inferred from homology"/>
<sequence length="123" mass="13398">EQFRILRQKGTEKPFAGLYDKHYASSGVYVCAGCNTPLYHASRKFKSSCGWPAYFDCLPGAVTRLADPRFPSSSAREIVCSNCGGHLGHLFFGEGFPTPTDERHCVNSASIAFQADGTGEGRE</sequence>
<keyword evidence="3" id="KW-0479">Metal-binding</keyword>
<gene>
    <name evidence="7" type="ORF">A1O9_12190</name>
</gene>
<evidence type="ECO:0000256" key="1">
    <source>
        <dbReference type="ARBA" id="ARBA00001947"/>
    </source>
</evidence>
<evidence type="ECO:0000313" key="8">
    <source>
        <dbReference type="Proteomes" id="UP000027920"/>
    </source>
</evidence>
<dbReference type="RefSeq" id="XP_013254442.1">
    <property type="nucleotide sequence ID" value="XM_013398988.1"/>
</dbReference>
<dbReference type="GO" id="GO:0033743">
    <property type="term" value="F:peptide-methionine (R)-S-oxide reductase activity"/>
    <property type="evidence" value="ECO:0007669"/>
    <property type="project" value="InterPro"/>
</dbReference>
<evidence type="ECO:0000256" key="4">
    <source>
        <dbReference type="ARBA" id="ARBA00022833"/>
    </source>
</evidence>
<dbReference type="PROSITE" id="PS51790">
    <property type="entry name" value="MSRB"/>
    <property type="match status" value="1"/>
</dbReference>
<dbReference type="STRING" id="1182545.A0A072NWQ1"/>
<evidence type="ECO:0000256" key="2">
    <source>
        <dbReference type="ARBA" id="ARBA00007174"/>
    </source>
</evidence>
<dbReference type="InterPro" id="IPR002579">
    <property type="entry name" value="Met_Sox_Rdtase_MsrB_dom"/>
</dbReference>
<dbReference type="GO" id="GO:0046872">
    <property type="term" value="F:metal ion binding"/>
    <property type="evidence" value="ECO:0007669"/>
    <property type="project" value="UniProtKB-KW"/>
</dbReference>
<keyword evidence="5" id="KW-0560">Oxidoreductase</keyword>
<evidence type="ECO:0000259" key="6">
    <source>
        <dbReference type="PROSITE" id="PS51790"/>
    </source>
</evidence>
<evidence type="ECO:0000256" key="5">
    <source>
        <dbReference type="ARBA" id="ARBA00023002"/>
    </source>
</evidence>
<dbReference type="Proteomes" id="UP000027920">
    <property type="component" value="Unassembled WGS sequence"/>
</dbReference>
<dbReference type="PANTHER" id="PTHR46081">
    <property type="entry name" value="PEPTIDE METHIONINE SULFOXIDE REDUCTASE 2"/>
    <property type="match status" value="1"/>
</dbReference>
<accession>A0A072NWQ1</accession>